<accession>A0A915BVT9</accession>
<dbReference type="WBParaSite" id="PgR063X_g060_t01">
    <property type="protein sequence ID" value="PgR063X_g060_t01"/>
    <property type="gene ID" value="PgR063X_g060"/>
</dbReference>
<dbReference type="Proteomes" id="UP000887569">
    <property type="component" value="Unplaced"/>
</dbReference>
<reference evidence="2" key="1">
    <citation type="submission" date="2022-11" db="UniProtKB">
        <authorList>
            <consortium name="WormBaseParasite"/>
        </authorList>
    </citation>
    <scope>IDENTIFICATION</scope>
</reference>
<evidence type="ECO:0000313" key="2">
    <source>
        <dbReference type="WBParaSite" id="PgR063X_g060_t01"/>
    </source>
</evidence>
<proteinExistence type="predicted"/>
<name>A0A915BVT9_PARUN</name>
<dbReference type="AlphaFoldDB" id="A0A915BVT9"/>
<protein>
    <submittedName>
        <fullName evidence="2">Uncharacterized protein</fullName>
    </submittedName>
</protein>
<evidence type="ECO:0000313" key="1">
    <source>
        <dbReference type="Proteomes" id="UP000887569"/>
    </source>
</evidence>
<sequence length="114" mass="13278">MLFHLFHCSKSDNRAKNHVIKRSRYKLHYAHWCRVAGRALTHFPLQAIRSWKNKIPMAAYTLVELSNTGSSVCSWALGSSIFKRHQMPTKLQRATRKNIVSVKRQDNSPLLYQL</sequence>
<organism evidence="1 2">
    <name type="scientific">Parascaris univalens</name>
    <name type="common">Nematode worm</name>
    <dbReference type="NCBI Taxonomy" id="6257"/>
    <lineage>
        <taxon>Eukaryota</taxon>
        <taxon>Metazoa</taxon>
        <taxon>Ecdysozoa</taxon>
        <taxon>Nematoda</taxon>
        <taxon>Chromadorea</taxon>
        <taxon>Rhabditida</taxon>
        <taxon>Spirurina</taxon>
        <taxon>Ascaridomorpha</taxon>
        <taxon>Ascaridoidea</taxon>
        <taxon>Ascarididae</taxon>
        <taxon>Parascaris</taxon>
    </lineage>
</organism>
<keyword evidence="1" id="KW-1185">Reference proteome</keyword>